<reference evidence="4" key="1">
    <citation type="journal article" date="2014" name="Int. J. Syst. Evol. Microbiol.">
        <title>Complete genome sequence of Corynebacterium casei LMG S-19264T (=DSM 44701T), isolated from a smear-ripened cheese.</title>
        <authorList>
            <consortium name="US DOE Joint Genome Institute (JGI-PGF)"/>
            <person name="Walter F."/>
            <person name="Albersmeier A."/>
            <person name="Kalinowski J."/>
            <person name="Ruckert C."/>
        </authorList>
    </citation>
    <scope>NUCLEOTIDE SEQUENCE</scope>
    <source>
        <strain evidence="4">JCM 13064</strain>
    </source>
</reference>
<sequence>MTAQRPSPPTGPALVTGATSGLGRATALALAARGWNILVHGRDKTRCDEVVAEIRAAGGSASPYLADLSSLGRTAAMAEQVASDYPSLSLLLNNAGVGFGADTRYREVSKDGYELRLAVNYLAPVVLTKLLRAPLRAGGGQVVNVGSIGQSPPDFDDLQFIRRYEGSKAYMRSKFALAAFTFAMAEEYLEDGIRVNCLHPGTYLDTGMTREAGINPWSTVQEGVDAVLRVIEAGQNGTTGHFFDGSRPTRAHQDAYAPKVRQRLRALTGQLLIGVEGAEKAVW</sequence>
<keyword evidence="2" id="KW-0560">Oxidoreductase</keyword>
<dbReference type="AlphaFoldDB" id="A0A917R318"/>
<dbReference type="InterPro" id="IPR002347">
    <property type="entry name" value="SDR_fam"/>
</dbReference>
<evidence type="ECO:0000256" key="1">
    <source>
        <dbReference type="ARBA" id="ARBA00006484"/>
    </source>
</evidence>
<evidence type="ECO:0000256" key="2">
    <source>
        <dbReference type="ARBA" id="ARBA00023002"/>
    </source>
</evidence>
<dbReference type="PRINTS" id="PR00080">
    <property type="entry name" value="SDRFAMILY"/>
</dbReference>
<evidence type="ECO:0000313" key="4">
    <source>
        <dbReference type="EMBL" id="GGK87796.1"/>
    </source>
</evidence>
<comment type="caution">
    <text evidence="4">The sequence shown here is derived from an EMBL/GenBank/DDBJ whole genome shotgun (WGS) entry which is preliminary data.</text>
</comment>
<dbReference type="RefSeq" id="WP_229691178.1">
    <property type="nucleotide sequence ID" value="NZ_BMNT01000016.1"/>
</dbReference>
<gene>
    <name evidence="4" type="ORF">GCM10007964_32890</name>
</gene>
<proteinExistence type="inferred from homology"/>
<dbReference type="InterPro" id="IPR036291">
    <property type="entry name" value="NAD(P)-bd_dom_sf"/>
</dbReference>
<evidence type="ECO:0000256" key="3">
    <source>
        <dbReference type="RuleBase" id="RU000363"/>
    </source>
</evidence>
<dbReference type="Proteomes" id="UP000645217">
    <property type="component" value="Unassembled WGS sequence"/>
</dbReference>
<dbReference type="PANTHER" id="PTHR24320">
    <property type="entry name" value="RETINOL DEHYDROGENASE"/>
    <property type="match status" value="1"/>
</dbReference>
<dbReference type="Pfam" id="PF00106">
    <property type="entry name" value="adh_short"/>
    <property type="match status" value="1"/>
</dbReference>
<dbReference type="EMBL" id="BMNT01000016">
    <property type="protein sequence ID" value="GGK87796.1"/>
    <property type="molecule type" value="Genomic_DNA"/>
</dbReference>
<accession>A0A917R318</accession>
<keyword evidence="5" id="KW-1185">Reference proteome</keyword>
<reference evidence="4" key="2">
    <citation type="submission" date="2020-09" db="EMBL/GenBank/DDBJ databases">
        <authorList>
            <person name="Sun Q."/>
            <person name="Ohkuma M."/>
        </authorList>
    </citation>
    <scope>NUCLEOTIDE SEQUENCE</scope>
    <source>
        <strain evidence="4">JCM 13064</strain>
    </source>
</reference>
<organism evidence="4 5">
    <name type="scientific">Sphaerisporangium melleum</name>
    <dbReference type="NCBI Taxonomy" id="321316"/>
    <lineage>
        <taxon>Bacteria</taxon>
        <taxon>Bacillati</taxon>
        <taxon>Actinomycetota</taxon>
        <taxon>Actinomycetes</taxon>
        <taxon>Streptosporangiales</taxon>
        <taxon>Streptosporangiaceae</taxon>
        <taxon>Sphaerisporangium</taxon>
    </lineage>
</organism>
<dbReference type="PRINTS" id="PR00081">
    <property type="entry name" value="GDHRDH"/>
</dbReference>
<dbReference type="GO" id="GO:0016491">
    <property type="term" value="F:oxidoreductase activity"/>
    <property type="evidence" value="ECO:0007669"/>
    <property type="project" value="UniProtKB-KW"/>
</dbReference>
<dbReference type="Gene3D" id="3.40.50.720">
    <property type="entry name" value="NAD(P)-binding Rossmann-like Domain"/>
    <property type="match status" value="1"/>
</dbReference>
<dbReference type="SUPFAM" id="SSF51735">
    <property type="entry name" value="NAD(P)-binding Rossmann-fold domains"/>
    <property type="match status" value="1"/>
</dbReference>
<name>A0A917R318_9ACTN</name>
<protein>
    <submittedName>
        <fullName evidence="4">3-oxoacyl-ACP reductase</fullName>
    </submittedName>
</protein>
<dbReference type="PANTHER" id="PTHR24320:SF148">
    <property type="entry name" value="NAD(P)-BINDING ROSSMANN-FOLD SUPERFAMILY PROTEIN"/>
    <property type="match status" value="1"/>
</dbReference>
<evidence type="ECO:0000313" key="5">
    <source>
        <dbReference type="Proteomes" id="UP000645217"/>
    </source>
</evidence>
<comment type="similarity">
    <text evidence="1 3">Belongs to the short-chain dehydrogenases/reductases (SDR) family.</text>
</comment>